<evidence type="ECO:0000256" key="1">
    <source>
        <dbReference type="SAM" id="MobiDB-lite"/>
    </source>
</evidence>
<comment type="caution">
    <text evidence="2">The sequence shown here is derived from an EMBL/GenBank/DDBJ whole genome shotgun (WGS) entry which is preliminary data.</text>
</comment>
<reference evidence="2" key="1">
    <citation type="submission" date="2023-02" db="EMBL/GenBank/DDBJ databases">
        <title>Colletotrichum kahawae CIFC_Que2 genome sequencing and assembly.</title>
        <authorList>
            <person name="Baroncelli R."/>
        </authorList>
    </citation>
    <scope>NUCLEOTIDE SEQUENCE</scope>
    <source>
        <strain evidence="2">CIFC_Que2</strain>
    </source>
</reference>
<dbReference type="AlphaFoldDB" id="A0AAD9YDS0"/>
<protein>
    <submittedName>
        <fullName evidence="2">Uncharacterized protein</fullName>
    </submittedName>
</protein>
<feature type="region of interest" description="Disordered" evidence="1">
    <location>
        <begin position="152"/>
        <end position="171"/>
    </location>
</feature>
<feature type="compositionally biased region" description="Basic and acidic residues" evidence="1">
    <location>
        <begin position="107"/>
        <end position="118"/>
    </location>
</feature>
<dbReference type="EMBL" id="VYYT01000177">
    <property type="protein sequence ID" value="KAK2759753.1"/>
    <property type="molecule type" value="Genomic_DNA"/>
</dbReference>
<gene>
    <name evidence="2" type="ORF">CKAH01_16640</name>
</gene>
<feature type="compositionally biased region" description="Basic and acidic residues" evidence="1">
    <location>
        <begin position="156"/>
        <end position="165"/>
    </location>
</feature>
<feature type="compositionally biased region" description="Polar residues" evidence="1">
    <location>
        <begin position="1"/>
        <end position="12"/>
    </location>
</feature>
<evidence type="ECO:0000313" key="2">
    <source>
        <dbReference type="EMBL" id="KAK2759753.1"/>
    </source>
</evidence>
<organism evidence="2 3">
    <name type="scientific">Colletotrichum kahawae</name>
    <name type="common">Coffee berry disease fungus</name>
    <dbReference type="NCBI Taxonomy" id="34407"/>
    <lineage>
        <taxon>Eukaryota</taxon>
        <taxon>Fungi</taxon>
        <taxon>Dikarya</taxon>
        <taxon>Ascomycota</taxon>
        <taxon>Pezizomycotina</taxon>
        <taxon>Sordariomycetes</taxon>
        <taxon>Hypocreomycetidae</taxon>
        <taxon>Glomerellales</taxon>
        <taxon>Glomerellaceae</taxon>
        <taxon>Colletotrichum</taxon>
        <taxon>Colletotrichum gloeosporioides species complex</taxon>
    </lineage>
</organism>
<feature type="region of interest" description="Disordered" evidence="1">
    <location>
        <begin position="1"/>
        <end position="20"/>
    </location>
</feature>
<proteinExistence type="predicted"/>
<feature type="region of interest" description="Disordered" evidence="1">
    <location>
        <begin position="101"/>
        <end position="147"/>
    </location>
</feature>
<keyword evidence="3" id="KW-1185">Reference proteome</keyword>
<accession>A0AAD9YDS0</accession>
<evidence type="ECO:0000313" key="3">
    <source>
        <dbReference type="Proteomes" id="UP001281614"/>
    </source>
</evidence>
<dbReference type="Proteomes" id="UP001281614">
    <property type="component" value="Unassembled WGS sequence"/>
</dbReference>
<sequence length="171" mass="19262">MGPQKGSRNPPTRNALRVTPPIPRQSHHVRTLISTTCIPPPQKPGPFNPCAAGNSLLHSGDPHYHSLCWYPPAPSAFELEPPVPIPPLIALWLSPLLLSPPVSKQRTHQDSKMRERMRQTPASEIATNHLHRDTKTPRHTNLPQRNTQHTQVANLKETHKNDDNPQSKYLR</sequence>
<name>A0AAD9YDS0_COLKA</name>